<evidence type="ECO:0000256" key="3">
    <source>
        <dbReference type="SAM" id="Phobius"/>
    </source>
</evidence>
<keyword evidence="3" id="KW-1133">Transmembrane helix</keyword>
<feature type="signal peptide" evidence="4">
    <location>
        <begin position="1"/>
        <end position="23"/>
    </location>
</feature>
<protein>
    <recommendedName>
        <fullName evidence="5">Phytocyanin domain-containing protein</fullName>
    </recommendedName>
</protein>
<evidence type="ECO:0000256" key="2">
    <source>
        <dbReference type="ARBA" id="ARBA00023180"/>
    </source>
</evidence>
<keyword evidence="3" id="KW-0472">Membrane</keyword>
<evidence type="ECO:0000259" key="5">
    <source>
        <dbReference type="PROSITE" id="PS51485"/>
    </source>
</evidence>
<evidence type="ECO:0000256" key="1">
    <source>
        <dbReference type="ARBA" id="ARBA00023157"/>
    </source>
</evidence>
<gene>
    <name evidence="6" type="ORF">GOP47_0007943</name>
</gene>
<keyword evidence="3" id="KW-0812">Transmembrane</keyword>
<dbReference type="SUPFAM" id="SSF49503">
    <property type="entry name" value="Cupredoxins"/>
    <property type="match status" value="1"/>
</dbReference>
<accession>A0A9D4V1S2</accession>
<keyword evidence="1" id="KW-1015">Disulfide bond</keyword>
<dbReference type="AlphaFoldDB" id="A0A9D4V1S2"/>
<sequence length="186" mass="19819">MASSLLCGVLALMVVVMSVGIEGKTWVVGDAQGWSAMDYSAWLQGKVFAVGDELVFPYRQGAQDVAEVSQGDYETCNGVNPLNLWIDGDVHVKLTTKGSKYYICTFPGHCPPLRLAINVVATNSTIVPSGQVGTDANTIASISTKTPPSPINNRNNTNNAGSTVVPLLHYLLAIVLSLFSVWALFS</sequence>
<dbReference type="PANTHER" id="PTHR33021:SF535">
    <property type="entry name" value="PLASTOCYANIN-LIKE DOMAIN PROTEIN"/>
    <property type="match status" value="1"/>
</dbReference>
<dbReference type="CDD" id="cd04216">
    <property type="entry name" value="Phytocyanin"/>
    <property type="match status" value="1"/>
</dbReference>
<evidence type="ECO:0000256" key="4">
    <source>
        <dbReference type="SAM" id="SignalP"/>
    </source>
</evidence>
<dbReference type="PROSITE" id="PS51485">
    <property type="entry name" value="PHYTOCYANIN"/>
    <property type="match status" value="1"/>
</dbReference>
<dbReference type="OrthoDB" id="687020at2759"/>
<organism evidence="6 7">
    <name type="scientific">Adiantum capillus-veneris</name>
    <name type="common">Maidenhair fern</name>
    <dbReference type="NCBI Taxonomy" id="13818"/>
    <lineage>
        <taxon>Eukaryota</taxon>
        <taxon>Viridiplantae</taxon>
        <taxon>Streptophyta</taxon>
        <taxon>Embryophyta</taxon>
        <taxon>Tracheophyta</taxon>
        <taxon>Polypodiopsida</taxon>
        <taxon>Polypodiidae</taxon>
        <taxon>Polypodiales</taxon>
        <taxon>Pteridineae</taxon>
        <taxon>Pteridaceae</taxon>
        <taxon>Vittarioideae</taxon>
        <taxon>Adiantum</taxon>
    </lineage>
</organism>
<dbReference type="FunFam" id="2.60.40.420:FF:000034">
    <property type="entry name" value="Cupredoxin superfamily protein"/>
    <property type="match status" value="1"/>
</dbReference>
<keyword evidence="4" id="KW-0732">Signal</keyword>
<reference evidence="6" key="1">
    <citation type="submission" date="2021-01" db="EMBL/GenBank/DDBJ databases">
        <title>Adiantum capillus-veneris genome.</title>
        <authorList>
            <person name="Fang Y."/>
            <person name="Liao Q."/>
        </authorList>
    </citation>
    <scope>NUCLEOTIDE SEQUENCE</scope>
    <source>
        <strain evidence="6">H3</strain>
        <tissue evidence="6">Leaf</tissue>
    </source>
</reference>
<feature type="chain" id="PRO_5039566113" description="Phytocyanin domain-containing protein" evidence="4">
    <location>
        <begin position="24"/>
        <end position="186"/>
    </location>
</feature>
<feature type="transmembrane region" description="Helical" evidence="3">
    <location>
        <begin position="167"/>
        <end position="185"/>
    </location>
</feature>
<feature type="domain" description="Phytocyanin" evidence="5">
    <location>
        <begin position="24"/>
        <end position="123"/>
    </location>
</feature>
<dbReference type="Proteomes" id="UP000886520">
    <property type="component" value="Chromosome 7"/>
</dbReference>
<dbReference type="InterPro" id="IPR039391">
    <property type="entry name" value="Phytocyanin-like"/>
</dbReference>
<comment type="caution">
    <text evidence="6">The sequence shown here is derived from an EMBL/GenBank/DDBJ whole genome shotgun (WGS) entry which is preliminary data.</text>
</comment>
<dbReference type="Gene3D" id="2.60.40.420">
    <property type="entry name" value="Cupredoxins - blue copper proteins"/>
    <property type="match status" value="1"/>
</dbReference>
<keyword evidence="2" id="KW-0325">Glycoprotein</keyword>
<dbReference type="InterPro" id="IPR003245">
    <property type="entry name" value="Phytocyanin_dom"/>
</dbReference>
<dbReference type="InterPro" id="IPR008972">
    <property type="entry name" value="Cupredoxin"/>
</dbReference>
<dbReference type="Pfam" id="PF02298">
    <property type="entry name" value="Cu_bind_like"/>
    <property type="match status" value="1"/>
</dbReference>
<dbReference type="GO" id="GO:0009055">
    <property type="term" value="F:electron transfer activity"/>
    <property type="evidence" value="ECO:0007669"/>
    <property type="project" value="InterPro"/>
</dbReference>
<keyword evidence="7" id="KW-1185">Reference proteome</keyword>
<name>A0A9D4V1S2_ADICA</name>
<evidence type="ECO:0000313" key="6">
    <source>
        <dbReference type="EMBL" id="KAI5078119.1"/>
    </source>
</evidence>
<dbReference type="EMBL" id="JABFUD020000007">
    <property type="protein sequence ID" value="KAI5078119.1"/>
    <property type="molecule type" value="Genomic_DNA"/>
</dbReference>
<dbReference type="PANTHER" id="PTHR33021">
    <property type="entry name" value="BLUE COPPER PROTEIN"/>
    <property type="match status" value="1"/>
</dbReference>
<proteinExistence type="predicted"/>
<evidence type="ECO:0000313" key="7">
    <source>
        <dbReference type="Proteomes" id="UP000886520"/>
    </source>
</evidence>
<dbReference type="GO" id="GO:0005886">
    <property type="term" value="C:plasma membrane"/>
    <property type="evidence" value="ECO:0007669"/>
    <property type="project" value="TreeGrafter"/>
</dbReference>